<name>A0A9P5RA95_9FUNG</name>
<keyword evidence="2" id="KW-1185">Reference proteome</keyword>
<dbReference type="Gene3D" id="3.80.10.10">
    <property type="entry name" value="Ribonuclease Inhibitor"/>
    <property type="match status" value="2"/>
</dbReference>
<protein>
    <submittedName>
        <fullName evidence="1">Uncharacterized protein</fullName>
    </submittedName>
</protein>
<organism evidence="1 2">
    <name type="scientific">Linnemannia schmuckeri</name>
    <dbReference type="NCBI Taxonomy" id="64567"/>
    <lineage>
        <taxon>Eukaryota</taxon>
        <taxon>Fungi</taxon>
        <taxon>Fungi incertae sedis</taxon>
        <taxon>Mucoromycota</taxon>
        <taxon>Mortierellomycotina</taxon>
        <taxon>Mortierellomycetes</taxon>
        <taxon>Mortierellales</taxon>
        <taxon>Mortierellaceae</taxon>
        <taxon>Linnemannia</taxon>
    </lineage>
</organism>
<evidence type="ECO:0000313" key="2">
    <source>
        <dbReference type="Proteomes" id="UP000748756"/>
    </source>
</evidence>
<reference evidence="1" key="1">
    <citation type="journal article" date="2020" name="Fungal Divers.">
        <title>Resolving the Mortierellaceae phylogeny through synthesis of multi-gene phylogenetics and phylogenomics.</title>
        <authorList>
            <person name="Vandepol N."/>
            <person name="Liber J."/>
            <person name="Desiro A."/>
            <person name="Na H."/>
            <person name="Kennedy M."/>
            <person name="Barry K."/>
            <person name="Grigoriev I.V."/>
            <person name="Miller A.N."/>
            <person name="O'Donnell K."/>
            <person name="Stajich J.E."/>
            <person name="Bonito G."/>
        </authorList>
    </citation>
    <scope>NUCLEOTIDE SEQUENCE</scope>
    <source>
        <strain evidence="1">NRRL 6426</strain>
    </source>
</reference>
<proteinExistence type="predicted"/>
<accession>A0A9P5RA95</accession>
<dbReference type="SUPFAM" id="SSF52047">
    <property type="entry name" value="RNI-like"/>
    <property type="match status" value="1"/>
</dbReference>
<comment type="caution">
    <text evidence="1">The sequence shown here is derived from an EMBL/GenBank/DDBJ whole genome shotgun (WGS) entry which is preliminary data.</text>
</comment>
<dbReference type="OrthoDB" id="2388937at2759"/>
<dbReference type="InterPro" id="IPR032675">
    <property type="entry name" value="LRR_dom_sf"/>
</dbReference>
<dbReference type="Proteomes" id="UP000748756">
    <property type="component" value="Unassembled WGS sequence"/>
</dbReference>
<evidence type="ECO:0000313" key="1">
    <source>
        <dbReference type="EMBL" id="KAF9126704.1"/>
    </source>
</evidence>
<sequence length="624" mass="70732">MSNTYRRFFNIPELLDLVALHLDKNDVANLASTNRAMHRTCTPLLYRNLLGLGTSGVFKVFSSTAALQALARNIQHIRLLCFGMDELVHYYSCVLTSKDVTSSVADTPPVRRTTWMPATDTHTRPFVTLPPMTRLSQLIVNLNSKDDRYPASVRDPRVTMTQLCWLISLNADLISLHIDVLPVQDVRDAQRLAFTISGLSKLKELSLNIATRNGEWFELWSPTFFSAPSSLQSLRIKVAQSVRSFPLDNQSDLREEKEEEDDGVDAIVQKQEPLVSLEKLFVYGRRCWPSEIDVHSIFAHCPNVKRLDIPKIESEGKDDTIGVNIGKACPRIESLVYRASESSTFNSLPLRIMDSVPAQQFTDLMYFGKFADIDHSTTNNNAFQRHSTTLRNIQIDGVDYLHRISLSVILAECLNLEILKIPYYDNTGHYITLADAVEFPWSCTKLQKLQLTIDGCQLPVVEPGSAPYYSRPTPITLSQAEIQHFAQLEKFYRQIGALTSLQHLHLQTTEVRTPAGMNTPYWTYHRSTFPAMLSLPDTTNTTTVPGRPGFLHLLAGLKKLETLEGAVDVNEEETKVTVGWAEARWMDENWPLLRMATFAMNSSHMTPPFRWLVDKRKDEEGKEI</sequence>
<gene>
    <name evidence="1" type="ORF">BG015_004653</name>
</gene>
<feature type="non-terminal residue" evidence="1">
    <location>
        <position position="624"/>
    </location>
</feature>
<dbReference type="AlphaFoldDB" id="A0A9P5RA95"/>
<dbReference type="EMBL" id="JAAAUQ010002172">
    <property type="protein sequence ID" value="KAF9126704.1"/>
    <property type="molecule type" value="Genomic_DNA"/>
</dbReference>